<sequence>YSLGSSTTTHRSHLNSQHPLPYLDKIEENNWPVQSHFLEAAFERGYTYNTLRAELNCPSAEISRLPPLPPPGMDDRVPGGKLPKGDPSVGLPEFSIQGLRKLLVDFIVSDDQVRSL</sequence>
<feature type="region of interest" description="Disordered" evidence="1">
    <location>
        <begin position="61"/>
        <end position="89"/>
    </location>
</feature>
<reference evidence="2 3" key="1">
    <citation type="submission" date="2014-04" db="EMBL/GenBank/DDBJ databases">
        <authorList>
            <consortium name="DOE Joint Genome Institute"/>
            <person name="Kuo A."/>
            <person name="Kohler A."/>
            <person name="Costa M.D."/>
            <person name="Nagy L.G."/>
            <person name="Floudas D."/>
            <person name="Copeland A."/>
            <person name="Barry K.W."/>
            <person name="Cichocki N."/>
            <person name="Veneault-Fourrey C."/>
            <person name="LaButti K."/>
            <person name="Lindquist E.A."/>
            <person name="Lipzen A."/>
            <person name="Lundell T."/>
            <person name="Morin E."/>
            <person name="Murat C."/>
            <person name="Sun H."/>
            <person name="Tunlid A."/>
            <person name="Henrissat B."/>
            <person name="Grigoriev I.V."/>
            <person name="Hibbett D.S."/>
            <person name="Martin F."/>
            <person name="Nordberg H.P."/>
            <person name="Cantor M.N."/>
            <person name="Hua S.X."/>
        </authorList>
    </citation>
    <scope>NUCLEOTIDE SEQUENCE [LARGE SCALE GENOMIC DNA]</scope>
    <source>
        <strain evidence="2 3">441</strain>
    </source>
</reference>
<dbReference type="AlphaFoldDB" id="A0A0C9XN00"/>
<evidence type="ECO:0000256" key="1">
    <source>
        <dbReference type="SAM" id="MobiDB-lite"/>
    </source>
</evidence>
<organism evidence="2 3">
    <name type="scientific">Pisolithus microcarpus 441</name>
    <dbReference type="NCBI Taxonomy" id="765257"/>
    <lineage>
        <taxon>Eukaryota</taxon>
        <taxon>Fungi</taxon>
        <taxon>Dikarya</taxon>
        <taxon>Basidiomycota</taxon>
        <taxon>Agaricomycotina</taxon>
        <taxon>Agaricomycetes</taxon>
        <taxon>Agaricomycetidae</taxon>
        <taxon>Boletales</taxon>
        <taxon>Sclerodermatineae</taxon>
        <taxon>Pisolithaceae</taxon>
        <taxon>Pisolithus</taxon>
    </lineage>
</organism>
<evidence type="ECO:0000313" key="3">
    <source>
        <dbReference type="Proteomes" id="UP000054018"/>
    </source>
</evidence>
<feature type="compositionally biased region" description="Polar residues" evidence="1">
    <location>
        <begin position="1"/>
        <end position="18"/>
    </location>
</feature>
<reference evidence="3" key="2">
    <citation type="submission" date="2015-01" db="EMBL/GenBank/DDBJ databases">
        <title>Evolutionary Origins and Diversification of the Mycorrhizal Mutualists.</title>
        <authorList>
            <consortium name="DOE Joint Genome Institute"/>
            <consortium name="Mycorrhizal Genomics Consortium"/>
            <person name="Kohler A."/>
            <person name="Kuo A."/>
            <person name="Nagy L.G."/>
            <person name="Floudas D."/>
            <person name="Copeland A."/>
            <person name="Barry K.W."/>
            <person name="Cichocki N."/>
            <person name="Veneault-Fourrey C."/>
            <person name="LaButti K."/>
            <person name="Lindquist E.A."/>
            <person name="Lipzen A."/>
            <person name="Lundell T."/>
            <person name="Morin E."/>
            <person name="Murat C."/>
            <person name="Riley R."/>
            <person name="Ohm R."/>
            <person name="Sun H."/>
            <person name="Tunlid A."/>
            <person name="Henrissat B."/>
            <person name="Grigoriev I.V."/>
            <person name="Hibbett D.S."/>
            <person name="Martin F."/>
        </authorList>
    </citation>
    <scope>NUCLEOTIDE SEQUENCE [LARGE SCALE GENOMIC DNA]</scope>
    <source>
        <strain evidence="3">441</strain>
    </source>
</reference>
<evidence type="ECO:0000313" key="2">
    <source>
        <dbReference type="EMBL" id="KIK13800.1"/>
    </source>
</evidence>
<name>A0A0C9XN00_9AGAM</name>
<proteinExistence type="predicted"/>
<dbReference type="Proteomes" id="UP000054018">
    <property type="component" value="Unassembled WGS sequence"/>
</dbReference>
<protein>
    <submittedName>
        <fullName evidence="2">Uncharacterized protein</fullName>
    </submittedName>
</protein>
<gene>
    <name evidence="2" type="ORF">PISMIDRAFT_118184</name>
</gene>
<feature type="non-terminal residue" evidence="2">
    <location>
        <position position="1"/>
    </location>
</feature>
<keyword evidence="3" id="KW-1185">Reference proteome</keyword>
<feature type="region of interest" description="Disordered" evidence="1">
    <location>
        <begin position="1"/>
        <end position="21"/>
    </location>
</feature>
<dbReference type="EMBL" id="KN833973">
    <property type="protein sequence ID" value="KIK13800.1"/>
    <property type="molecule type" value="Genomic_DNA"/>
</dbReference>
<dbReference type="HOGENOM" id="CLU_072868_2_0_1"/>
<accession>A0A0C9XN00</accession>